<dbReference type="AlphaFoldDB" id="A0A2N5UZQ3"/>
<dbReference type="GO" id="GO:0005737">
    <property type="term" value="C:cytoplasm"/>
    <property type="evidence" value="ECO:0007669"/>
    <property type="project" value="UniProtKB-ARBA"/>
</dbReference>
<feature type="transmembrane region" description="Helical" evidence="7">
    <location>
        <begin position="413"/>
        <end position="430"/>
    </location>
</feature>
<evidence type="ECO:0000256" key="4">
    <source>
        <dbReference type="ARBA" id="ARBA00022729"/>
    </source>
</evidence>
<organism evidence="9 10">
    <name type="scientific">Puccinia coronata f. sp. avenae</name>
    <dbReference type="NCBI Taxonomy" id="200324"/>
    <lineage>
        <taxon>Eukaryota</taxon>
        <taxon>Fungi</taxon>
        <taxon>Dikarya</taxon>
        <taxon>Basidiomycota</taxon>
        <taxon>Pucciniomycotina</taxon>
        <taxon>Pucciniomycetes</taxon>
        <taxon>Pucciniales</taxon>
        <taxon>Pucciniaceae</taxon>
        <taxon>Puccinia</taxon>
    </lineage>
</organism>
<feature type="transmembrane region" description="Helical" evidence="7">
    <location>
        <begin position="571"/>
        <end position="597"/>
    </location>
</feature>
<comment type="subcellular location">
    <subcellularLocation>
        <location evidence="1">Membrane</location>
        <topology evidence="1">Multi-pass membrane protein</topology>
    </subcellularLocation>
</comment>
<evidence type="ECO:0000256" key="2">
    <source>
        <dbReference type="ARBA" id="ARBA00005227"/>
    </source>
</evidence>
<feature type="transmembrane region" description="Helical" evidence="7">
    <location>
        <begin position="536"/>
        <end position="559"/>
    </location>
</feature>
<keyword evidence="6 7" id="KW-0472">Membrane</keyword>
<evidence type="ECO:0000256" key="1">
    <source>
        <dbReference type="ARBA" id="ARBA00004141"/>
    </source>
</evidence>
<feature type="transmembrane region" description="Helical" evidence="7">
    <location>
        <begin position="378"/>
        <end position="407"/>
    </location>
</feature>
<evidence type="ECO:0000313" key="9">
    <source>
        <dbReference type="EMBL" id="PLW43233.1"/>
    </source>
</evidence>
<comment type="caution">
    <text evidence="9">The sequence shown here is derived from an EMBL/GenBank/DDBJ whole genome shotgun (WGS) entry which is preliminary data.</text>
</comment>
<protein>
    <recommendedName>
        <fullName evidence="7">Transmembrane 9 superfamily member</fullName>
    </recommendedName>
</protein>
<name>A0A2N5UZQ3_9BASI</name>
<feature type="transmembrane region" description="Helical" evidence="7">
    <location>
        <begin position="639"/>
        <end position="667"/>
    </location>
</feature>
<proteinExistence type="inferred from homology"/>
<evidence type="ECO:0000313" key="8">
    <source>
        <dbReference type="EMBL" id="PLW19380.1"/>
    </source>
</evidence>
<dbReference type="PANTHER" id="PTHR10766">
    <property type="entry name" value="TRANSMEMBRANE 9 SUPERFAMILY PROTEIN"/>
    <property type="match status" value="1"/>
</dbReference>
<dbReference type="GO" id="GO:0007034">
    <property type="term" value="P:vacuolar transport"/>
    <property type="evidence" value="ECO:0007669"/>
    <property type="project" value="TreeGrafter"/>
</dbReference>
<evidence type="ECO:0000313" key="10">
    <source>
        <dbReference type="Proteomes" id="UP000235392"/>
    </source>
</evidence>
<evidence type="ECO:0000256" key="6">
    <source>
        <dbReference type="ARBA" id="ARBA00023136"/>
    </source>
</evidence>
<dbReference type="InterPro" id="IPR004240">
    <property type="entry name" value="EMP70"/>
</dbReference>
<dbReference type="GO" id="GO:0016020">
    <property type="term" value="C:membrane"/>
    <property type="evidence" value="ECO:0007669"/>
    <property type="project" value="UniProtKB-SubCell"/>
</dbReference>
<comment type="similarity">
    <text evidence="2 7">Belongs to the nonaspanin (TM9SF) (TC 9.A.2) family.</text>
</comment>
<gene>
    <name evidence="9" type="ORF">PCASD_06994</name>
    <name evidence="8" type="ORF">PCASD_16970</name>
</gene>
<dbReference type="EMBL" id="PGCI01000715">
    <property type="protein sequence ID" value="PLW19380.1"/>
    <property type="molecule type" value="Genomic_DNA"/>
</dbReference>
<keyword evidence="3 7" id="KW-0812">Transmembrane</keyword>
<dbReference type="Proteomes" id="UP000235392">
    <property type="component" value="Unassembled WGS sequence"/>
</dbReference>
<feature type="transmembrane region" description="Helical" evidence="7">
    <location>
        <begin position="317"/>
        <end position="339"/>
    </location>
</feature>
<dbReference type="PANTHER" id="PTHR10766:SF111">
    <property type="entry name" value="TRANSMEMBRANE 9 SUPERFAMILY MEMBER 2"/>
    <property type="match status" value="1"/>
</dbReference>
<feature type="transmembrane region" description="Helical" evidence="7">
    <location>
        <begin position="480"/>
        <end position="502"/>
    </location>
</feature>
<feature type="transmembrane region" description="Helical" evidence="7">
    <location>
        <begin position="609"/>
        <end position="627"/>
    </location>
</feature>
<dbReference type="EMBL" id="PGCI01000070">
    <property type="protein sequence ID" value="PLW43233.1"/>
    <property type="molecule type" value="Genomic_DNA"/>
</dbReference>
<evidence type="ECO:0000256" key="5">
    <source>
        <dbReference type="ARBA" id="ARBA00022989"/>
    </source>
</evidence>
<keyword evidence="4" id="KW-0732">Signal</keyword>
<sequence>MNSDMSGSGQWCHHRHRHQPLQNEPLVRTSSGRPIRTPCLGAHCIELYSNACVEAMIRRKELRNASILFQIFILPVWSFYLPGTAPKDYNQGDIVPLFVNALTPQITANSKLKSVISYDYYHPQFHFCQPPQGPSSQRESFGSILFGDRLYDSPFEINMRKNETCKKLCDSTIPASDATFVNQAIQDRYALNWLIDGLPAAELKRDDGSGETFYSIGFSLGQVQEPVPVLHNHYNIFLEYHVRNGKYRVVGVLVWPASLDASASQTCDMESGQPMRLSEKNDNPVSYTYSVIWTESATPWATRWDHYLHIFDPKIHWFSLINSIVIVAFLCVMVGMILMRTVARDIGRYNAIDQIDDVQEDFGWKLLHGEVFRAPERLMLLSVAIGSGAQIVAMATVTLVFALFGFLSPANRGSLSTVMIVTWTLFSYVAGHVSTRMYQTYGGLNFKQNMVLTACLIPTILFAVLNVLNFFLIASGSAGAVPFGTMLAIIVMWFLISLPLALGGSIMASRKGPLRIPVRVNQIPRQIPPTVWYMKFWPSALMAGILPFGAGFIECYFLLSSLFGNKVYYAAGFLFLTFTVVGLTTATVTVLMCYFHLCQEDYRWHERAFVTGGASAFWLVAYGLLYATRLSLHGFTSIALYLGYLMVLALLDFLMTGSIGYIATFFFTSIPFQTSHVQQIVARSQAPFQSNKIEWIVQITRSEKSNTSRR</sequence>
<dbReference type="GO" id="GO:0072657">
    <property type="term" value="P:protein localization to membrane"/>
    <property type="evidence" value="ECO:0007669"/>
    <property type="project" value="TreeGrafter"/>
</dbReference>
<evidence type="ECO:0000256" key="3">
    <source>
        <dbReference type="ARBA" id="ARBA00022692"/>
    </source>
</evidence>
<feature type="transmembrane region" description="Helical" evidence="7">
    <location>
        <begin position="451"/>
        <end position="474"/>
    </location>
</feature>
<keyword evidence="5 7" id="KW-1133">Transmembrane helix</keyword>
<accession>A0A2N5UZQ3</accession>
<evidence type="ECO:0000256" key="7">
    <source>
        <dbReference type="RuleBase" id="RU363079"/>
    </source>
</evidence>
<reference evidence="9 10" key="1">
    <citation type="submission" date="2017-11" db="EMBL/GenBank/DDBJ databases">
        <title>De novo assembly and phasing of dikaryotic genomes from two isolates of Puccinia coronata f. sp. avenae, the causal agent of oat crown rust.</title>
        <authorList>
            <person name="Miller M.E."/>
            <person name="Zhang Y."/>
            <person name="Omidvar V."/>
            <person name="Sperschneider J."/>
            <person name="Schwessinger B."/>
            <person name="Raley C."/>
            <person name="Palmer J.M."/>
            <person name="Garnica D."/>
            <person name="Upadhyaya N."/>
            <person name="Rathjen J."/>
            <person name="Taylor J.M."/>
            <person name="Park R.F."/>
            <person name="Dodds P.N."/>
            <person name="Hirsch C.D."/>
            <person name="Kianian S.F."/>
            <person name="Figueroa M."/>
        </authorList>
    </citation>
    <scope>NUCLEOTIDE SEQUENCE [LARGE SCALE GENOMIC DNA]</scope>
    <source>
        <strain evidence="9">12SD80</strain>
    </source>
</reference>
<dbReference type="Pfam" id="PF02990">
    <property type="entry name" value="EMP70"/>
    <property type="match status" value="1"/>
</dbReference>